<gene>
    <name evidence="2" type="ORF">EDS130_LOCUS35363</name>
    <name evidence="3" type="ORF">XAT740_LOCUS53730</name>
</gene>
<reference evidence="2" key="1">
    <citation type="submission" date="2021-02" db="EMBL/GenBank/DDBJ databases">
        <authorList>
            <person name="Nowell W R."/>
        </authorList>
    </citation>
    <scope>NUCLEOTIDE SEQUENCE</scope>
</reference>
<sequence length="169" mass="19696">MTNMRSLIGYNHIYSTAYHPQSYGIVERFNSTFIPQISKLQDYEHNNWDEYLQAVVFAYNSGVHKTTQYSPYELLYGRPPPTHFSFPSPCDYLDQLHKTLKLYHKSAQSYIVQQQGRNKSRYDTNRSDPYYNVGDRVLTRVHGMNDKLGPLFSPSPKIVVHTPSHIYGL</sequence>
<dbReference type="GO" id="GO:0015074">
    <property type="term" value="P:DNA integration"/>
    <property type="evidence" value="ECO:0007669"/>
    <property type="project" value="InterPro"/>
</dbReference>
<name>A0A815K029_ADIRI</name>
<dbReference type="PANTHER" id="PTHR37984">
    <property type="entry name" value="PROTEIN CBG26694"/>
    <property type="match status" value="1"/>
</dbReference>
<accession>A0A815K029</accession>
<dbReference type="GO" id="GO:0003676">
    <property type="term" value="F:nucleic acid binding"/>
    <property type="evidence" value="ECO:0007669"/>
    <property type="project" value="InterPro"/>
</dbReference>
<organism evidence="2 5">
    <name type="scientific">Adineta ricciae</name>
    <name type="common">Rotifer</name>
    <dbReference type="NCBI Taxonomy" id="249248"/>
    <lineage>
        <taxon>Eukaryota</taxon>
        <taxon>Metazoa</taxon>
        <taxon>Spiralia</taxon>
        <taxon>Gnathifera</taxon>
        <taxon>Rotifera</taxon>
        <taxon>Eurotatoria</taxon>
        <taxon>Bdelloidea</taxon>
        <taxon>Adinetida</taxon>
        <taxon>Adinetidae</taxon>
        <taxon>Adineta</taxon>
    </lineage>
</organism>
<evidence type="ECO:0000313" key="5">
    <source>
        <dbReference type="Proteomes" id="UP000663852"/>
    </source>
</evidence>
<dbReference type="Proteomes" id="UP000663828">
    <property type="component" value="Unassembled WGS sequence"/>
</dbReference>
<dbReference type="PANTHER" id="PTHR37984:SF5">
    <property type="entry name" value="PROTEIN NYNRIN-LIKE"/>
    <property type="match status" value="1"/>
</dbReference>
<dbReference type="InterPro" id="IPR050951">
    <property type="entry name" value="Retrovirus_Pol_polyprotein"/>
</dbReference>
<dbReference type="EMBL" id="CAJNOJ010000309">
    <property type="protein sequence ID" value="CAF1389087.1"/>
    <property type="molecule type" value="Genomic_DNA"/>
</dbReference>
<dbReference type="EMBL" id="CAJNOR010009327">
    <property type="protein sequence ID" value="CAF1643529.1"/>
    <property type="molecule type" value="Genomic_DNA"/>
</dbReference>
<dbReference type="SUPFAM" id="SSF53098">
    <property type="entry name" value="Ribonuclease H-like"/>
    <property type="match status" value="1"/>
</dbReference>
<evidence type="ECO:0000313" key="3">
    <source>
        <dbReference type="EMBL" id="CAF1643529.1"/>
    </source>
</evidence>
<keyword evidence="4" id="KW-1185">Reference proteome</keyword>
<dbReference type="InterPro" id="IPR001584">
    <property type="entry name" value="Integrase_cat-core"/>
</dbReference>
<feature type="domain" description="Integrase catalytic" evidence="1">
    <location>
        <begin position="1"/>
        <end position="79"/>
    </location>
</feature>
<protein>
    <recommendedName>
        <fullName evidence="1">Integrase catalytic domain-containing protein</fullName>
    </recommendedName>
</protein>
<evidence type="ECO:0000259" key="1">
    <source>
        <dbReference type="PROSITE" id="PS50994"/>
    </source>
</evidence>
<dbReference type="Gene3D" id="3.30.420.10">
    <property type="entry name" value="Ribonuclease H-like superfamily/Ribonuclease H"/>
    <property type="match status" value="1"/>
</dbReference>
<proteinExistence type="predicted"/>
<comment type="caution">
    <text evidence="2">The sequence shown here is derived from an EMBL/GenBank/DDBJ whole genome shotgun (WGS) entry which is preliminary data.</text>
</comment>
<dbReference type="AlphaFoldDB" id="A0A815K029"/>
<evidence type="ECO:0000313" key="4">
    <source>
        <dbReference type="Proteomes" id="UP000663828"/>
    </source>
</evidence>
<dbReference type="OrthoDB" id="413122at2759"/>
<dbReference type="Proteomes" id="UP000663852">
    <property type="component" value="Unassembled WGS sequence"/>
</dbReference>
<dbReference type="InterPro" id="IPR012337">
    <property type="entry name" value="RNaseH-like_sf"/>
</dbReference>
<evidence type="ECO:0000313" key="2">
    <source>
        <dbReference type="EMBL" id="CAF1389087.1"/>
    </source>
</evidence>
<dbReference type="InterPro" id="IPR036397">
    <property type="entry name" value="RNaseH_sf"/>
</dbReference>
<dbReference type="PROSITE" id="PS50994">
    <property type="entry name" value="INTEGRASE"/>
    <property type="match status" value="1"/>
</dbReference>